<feature type="transmembrane region" description="Helical" evidence="2">
    <location>
        <begin position="202"/>
        <end position="226"/>
    </location>
</feature>
<feature type="region of interest" description="Disordered" evidence="1">
    <location>
        <begin position="1"/>
        <end position="32"/>
    </location>
</feature>
<keyword evidence="2" id="KW-1133">Transmembrane helix</keyword>
<keyword evidence="2" id="KW-0812">Transmembrane</keyword>
<dbReference type="Proteomes" id="UP000236146">
    <property type="component" value="Unassembled WGS sequence"/>
</dbReference>
<comment type="caution">
    <text evidence="3">The sequence shown here is derived from an EMBL/GenBank/DDBJ whole genome shotgun (WGS) entry which is preliminary data.</text>
</comment>
<evidence type="ECO:0000313" key="4">
    <source>
        <dbReference type="Proteomes" id="UP000236146"/>
    </source>
</evidence>
<reference evidence="3 4" key="1">
    <citation type="submission" date="2016-10" db="EMBL/GenBank/DDBJ databases">
        <authorList>
            <person name="Varghese N."/>
        </authorList>
    </citation>
    <scope>NUCLEOTIDE SEQUENCE [LARGE SCALE GENOMIC DNA]</scope>
    <source>
        <strain evidence="3 4">KA00225</strain>
    </source>
</reference>
<gene>
    <name evidence="3" type="ORF">BFS05_03005</name>
</gene>
<evidence type="ECO:0000313" key="3">
    <source>
        <dbReference type="EMBL" id="PNS43546.1"/>
    </source>
</evidence>
<feature type="transmembrane region" description="Helical" evidence="2">
    <location>
        <begin position="54"/>
        <end position="71"/>
    </location>
</feature>
<name>A0A2K1SVL7_GARVA</name>
<sequence>MGRSSADMKTKVNSDKKSESVEENYSISNSVDMSKPDEELSIADISRKNSNPKWVALYVVVLLVAIIAPYWEGRTLAANNTNWVIDNFSVLSPAGVVFISWIVTVTLFTCLAMTVIEPKQWIWRIGLLVFLAFEQFIAGLCLLRLSFWYSTHVVYGASAALANAANLGIISAGFGVAAFAILFVGLLVVVPKKSRLNVFTRSWASFLMFYTVEVISILIVLFGGFLTAM</sequence>
<accession>A0A2K1SVL7</accession>
<feature type="transmembrane region" description="Helical" evidence="2">
    <location>
        <begin position="127"/>
        <end position="149"/>
    </location>
</feature>
<evidence type="ECO:0000256" key="2">
    <source>
        <dbReference type="SAM" id="Phobius"/>
    </source>
</evidence>
<dbReference type="OrthoDB" id="3231612at2"/>
<protein>
    <submittedName>
        <fullName evidence="3">Teichoic acid transporter</fullName>
    </submittedName>
</protein>
<dbReference type="AlphaFoldDB" id="A0A2K1SVL7"/>
<feature type="compositionally biased region" description="Polar residues" evidence="1">
    <location>
        <begin position="23"/>
        <end position="32"/>
    </location>
</feature>
<feature type="transmembrane region" description="Helical" evidence="2">
    <location>
        <begin position="169"/>
        <end position="190"/>
    </location>
</feature>
<keyword evidence="2" id="KW-0472">Membrane</keyword>
<dbReference type="EMBL" id="MNLH01000002">
    <property type="protein sequence ID" value="PNS43546.1"/>
    <property type="molecule type" value="Genomic_DNA"/>
</dbReference>
<evidence type="ECO:0000256" key="1">
    <source>
        <dbReference type="SAM" id="MobiDB-lite"/>
    </source>
</evidence>
<proteinExistence type="predicted"/>
<feature type="transmembrane region" description="Helical" evidence="2">
    <location>
        <begin position="91"/>
        <end position="115"/>
    </location>
</feature>
<feature type="compositionally biased region" description="Basic and acidic residues" evidence="1">
    <location>
        <begin position="1"/>
        <end position="20"/>
    </location>
</feature>
<organism evidence="3 4">
    <name type="scientific">Gardnerella vaginalis</name>
    <dbReference type="NCBI Taxonomy" id="2702"/>
    <lineage>
        <taxon>Bacteria</taxon>
        <taxon>Bacillati</taxon>
        <taxon>Actinomycetota</taxon>
        <taxon>Actinomycetes</taxon>
        <taxon>Bifidobacteriales</taxon>
        <taxon>Bifidobacteriaceae</taxon>
        <taxon>Gardnerella</taxon>
    </lineage>
</organism>